<dbReference type="EMBL" id="CP059075">
    <property type="protein sequence ID" value="QRE03811.1"/>
    <property type="molecule type" value="Genomic_DNA"/>
</dbReference>
<dbReference type="PANTHER" id="PTHR43685">
    <property type="entry name" value="GLYCOSYLTRANSFERASE"/>
    <property type="match status" value="1"/>
</dbReference>
<gene>
    <name evidence="2" type="ORF">H0H26_13180</name>
</gene>
<feature type="domain" description="Glycosyltransferase 2-like" evidence="1">
    <location>
        <begin position="4"/>
        <end position="132"/>
    </location>
</feature>
<evidence type="ECO:0000313" key="3">
    <source>
        <dbReference type="Proteomes" id="UP000596329"/>
    </source>
</evidence>
<proteinExistence type="predicted"/>
<accession>A0A7U2NEP5</accession>
<dbReference type="SUPFAM" id="SSF53448">
    <property type="entry name" value="Nucleotide-diphospho-sugar transferases"/>
    <property type="match status" value="1"/>
</dbReference>
<sequence length="332" mass="39585">MLISVVLPVYNVAPYIDEAIDSILNQTIQDFEIIVIDDCSTDKTIEIIESFNDQRIKILTKSENKGLIDSLNIGFKAAKGKYIARMDGDDISDFMRFEKQLHVLENNPTIKVCGSWLQAFGKENKIIKHKENHEQILVHMMAHCSMSLGAVMIDRAWVKDECFNEEKKHVEDYDFWSRVIWKGKLYNIQEVLYHYRFHENQVSNKYNHIQRKGDIPIKLVFFKKLNYNQEKFQDSFFEKMFLQKEYFTIEEFSLFLAWFSIVQEQNKKLKIYNQSDFNKVIKKYKTSLIYKIYFHSNFCKIDKKGRITALTKLSFPDLFFVFKLKIKEKLKF</sequence>
<dbReference type="CDD" id="cd00761">
    <property type="entry name" value="Glyco_tranf_GTA_type"/>
    <property type="match status" value="1"/>
</dbReference>
<dbReference type="InterPro" id="IPR029044">
    <property type="entry name" value="Nucleotide-diphossugar_trans"/>
</dbReference>
<dbReference type="Pfam" id="PF00535">
    <property type="entry name" value="Glycos_transf_2"/>
    <property type="match status" value="1"/>
</dbReference>
<protein>
    <submittedName>
        <fullName evidence="2">Glycosyltransferase family 2 protein</fullName>
    </submittedName>
</protein>
<evidence type="ECO:0000259" key="1">
    <source>
        <dbReference type="Pfam" id="PF00535"/>
    </source>
</evidence>
<dbReference type="Gene3D" id="3.90.550.10">
    <property type="entry name" value="Spore Coat Polysaccharide Biosynthesis Protein SpsA, Chain A"/>
    <property type="match status" value="1"/>
</dbReference>
<organism evidence="2 3">
    <name type="scientific">Flavobacterium psychrophilum</name>
    <dbReference type="NCBI Taxonomy" id="96345"/>
    <lineage>
        <taxon>Bacteria</taxon>
        <taxon>Pseudomonadati</taxon>
        <taxon>Bacteroidota</taxon>
        <taxon>Flavobacteriia</taxon>
        <taxon>Flavobacteriales</taxon>
        <taxon>Flavobacteriaceae</taxon>
        <taxon>Flavobacterium</taxon>
    </lineage>
</organism>
<dbReference type="InterPro" id="IPR001173">
    <property type="entry name" value="Glyco_trans_2-like"/>
</dbReference>
<evidence type="ECO:0000313" key="2">
    <source>
        <dbReference type="EMBL" id="QRE03811.1"/>
    </source>
</evidence>
<dbReference type="PANTHER" id="PTHR43685:SF10">
    <property type="entry name" value="LACTO-N-NEOTETRAOSE BIOSYNTHESIS GLYCOSYL TRANSFERASE LGTA"/>
    <property type="match status" value="1"/>
</dbReference>
<dbReference type="AlphaFoldDB" id="A0A7U2NEP5"/>
<name>A0A7U2NEP5_FLAPS</name>
<reference evidence="2 3" key="1">
    <citation type="submission" date="2020-07" db="EMBL/GenBank/DDBJ databases">
        <title>Genomic characterization of Flavobacterium psychrophilum strains.</title>
        <authorList>
            <person name="Castillo D."/>
            <person name="Jorgensen J."/>
            <person name="Middelboe M."/>
        </authorList>
    </citation>
    <scope>NUCLEOTIDE SEQUENCE [LARGE SCALE GENOMIC DNA]</scope>
    <source>
        <strain evidence="2 3">FPS-R7</strain>
    </source>
</reference>
<dbReference type="InterPro" id="IPR050834">
    <property type="entry name" value="Glycosyltransf_2"/>
</dbReference>
<keyword evidence="2" id="KW-0808">Transferase</keyword>
<dbReference type="Proteomes" id="UP000596329">
    <property type="component" value="Chromosome"/>
</dbReference>
<dbReference type="GO" id="GO:0016740">
    <property type="term" value="F:transferase activity"/>
    <property type="evidence" value="ECO:0007669"/>
    <property type="project" value="UniProtKB-KW"/>
</dbReference>
<dbReference type="RefSeq" id="WP_203095951.1">
    <property type="nucleotide sequence ID" value="NZ_CP059075.1"/>
</dbReference>